<evidence type="ECO:0000313" key="2">
    <source>
        <dbReference type="Proteomes" id="UP000011200"/>
    </source>
</evidence>
<gene>
    <name evidence="1" type="ORF">D806_009330</name>
</gene>
<organism evidence="1 2">
    <name type="scientific">Mycolicibacterium smegmatis (strain MKD8)</name>
    <name type="common">Mycobacterium smegmatis</name>
    <dbReference type="NCBI Taxonomy" id="1214915"/>
    <lineage>
        <taxon>Bacteria</taxon>
        <taxon>Bacillati</taxon>
        <taxon>Actinomycetota</taxon>
        <taxon>Actinomycetes</taxon>
        <taxon>Mycobacteriales</taxon>
        <taxon>Mycobacteriaceae</taxon>
        <taxon>Mycolicibacterium</taxon>
    </lineage>
</organism>
<dbReference type="SUPFAM" id="SSF56003">
    <property type="entry name" value="Molybdenum cofactor-binding domain"/>
    <property type="match status" value="1"/>
</dbReference>
<evidence type="ECO:0000313" key="1">
    <source>
        <dbReference type="EMBL" id="AWT51923.1"/>
    </source>
</evidence>
<sequence length="70" mass="7336">MSDYLVPVNADVPDLDAEFLPGEDLIADPIGVKGIGELVVVGIPAAVANAVFNATGRRMTDLPITLDKLM</sequence>
<proteinExistence type="predicted"/>
<accession>A0A2U9PJK5</accession>
<protein>
    <submittedName>
        <fullName evidence="1">Oxidoreductase</fullName>
    </submittedName>
</protein>
<reference evidence="2" key="2">
    <citation type="submission" date="2018-03" db="EMBL/GenBank/DDBJ databases">
        <authorList>
            <person name="Derbyshire K."/>
            <person name="Gray T.A."/>
            <person name="Champion M."/>
        </authorList>
    </citation>
    <scope>NUCLEOTIDE SEQUENCE [LARGE SCALE GENOMIC DNA]</scope>
    <source>
        <strain evidence="2">MKD8</strain>
    </source>
</reference>
<dbReference type="AlphaFoldDB" id="A0A2U9PJK5"/>
<name>A0A2U9PJK5_MYCSE</name>
<reference evidence="1 2" key="1">
    <citation type="journal article" date="2013" name="Genome Announc.">
        <title>Draft genome sequence of MKD8, a conjugal recipient Mycobacterium smegmatis strain.</title>
        <authorList>
            <person name="Gray T.A."/>
            <person name="Palumbo M.J."/>
            <person name="Derbyshire K.M."/>
        </authorList>
    </citation>
    <scope>NUCLEOTIDE SEQUENCE [LARGE SCALE GENOMIC DNA]</scope>
    <source>
        <strain evidence="1 2">MKD8</strain>
    </source>
</reference>
<dbReference type="Gene3D" id="3.30.365.10">
    <property type="entry name" value="Aldehyde oxidase/xanthine dehydrogenase, molybdopterin binding domain"/>
    <property type="match status" value="1"/>
</dbReference>
<dbReference type="GO" id="GO:0016491">
    <property type="term" value="F:oxidoreductase activity"/>
    <property type="evidence" value="ECO:0007669"/>
    <property type="project" value="InterPro"/>
</dbReference>
<dbReference type="InterPro" id="IPR037165">
    <property type="entry name" value="AldOxase/xan_DH_Mopterin-bd_sf"/>
</dbReference>
<dbReference type="Proteomes" id="UP000011200">
    <property type="component" value="Chromosome"/>
</dbReference>
<dbReference type="EMBL" id="CP027541">
    <property type="protein sequence ID" value="AWT51923.1"/>
    <property type="molecule type" value="Genomic_DNA"/>
</dbReference>